<gene>
    <name evidence="2" type="ORF">PROFUN_07928</name>
</gene>
<dbReference type="PANTHER" id="PTHR14894:SF0">
    <property type="entry name" value="CDK5 REGULATORY SUBUNIT-ASSOCIATED PROTEIN 3"/>
    <property type="match status" value="1"/>
</dbReference>
<comment type="caution">
    <text evidence="2">The sequence shown here is derived from an EMBL/GenBank/DDBJ whole genome shotgun (WGS) entry which is preliminary data.</text>
</comment>
<dbReference type="Pfam" id="PF05600">
    <property type="entry name" value="CDK5RAP3"/>
    <property type="match status" value="1"/>
</dbReference>
<dbReference type="STRING" id="1890364.A0A2P6NL71"/>
<proteinExistence type="inferred from homology"/>
<evidence type="ECO:0000313" key="3">
    <source>
        <dbReference type="Proteomes" id="UP000241769"/>
    </source>
</evidence>
<dbReference type="PANTHER" id="PTHR14894">
    <property type="entry name" value="CDK5 REGULATORY SUBUNIT-ASSOCIATED PROTEIN 3"/>
    <property type="match status" value="1"/>
</dbReference>
<protein>
    <recommendedName>
        <fullName evidence="4">CDK5 regulatory subunit-associated protein 3</fullName>
    </recommendedName>
</protein>
<evidence type="ECO:0000313" key="2">
    <source>
        <dbReference type="EMBL" id="PRP84678.1"/>
    </source>
</evidence>
<organism evidence="2 3">
    <name type="scientific">Planoprotostelium fungivorum</name>
    <dbReference type="NCBI Taxonomy" id="1890364"/>
    <lineage>
        <taxon>Eukaryota</taxon>
        <taxon>Amoebozoa</taxon>
        <taxon>Evosea</taxon>
        <taxon>Variosea</taxon>
        <taxon>Cavosteliida</taxon>
        <taxon>Cavosteliaceae</taxon>
        <taxon>Planoprotostelium</taxon>
    </lineage>
</organism>
<name>A0A2P6NL71_9EUKA</name>
<dbReference type="InParanoid" id="A0A2P6NL71"/>
<dbReference type="GO" id="GO:0012505">
    <property type="term" value="C:endomembrane system"/>
    <property type="evidence" value="ECO:0007669"/>
    <property type="project" value="TreeGrafter"/>
</dbReference>
<dbReference type="InterPro" id="IPR008491">
    <property type="entry name" value="CDK5RAP3"/>
</dbReference>
<evidence type="ECO:0000256" key="1">
    <source>
        <dbReference type="ARBA" id="ARBA00007478"/>
    </source>
</evidence>
<sequence length="529" mass="60828">MLNSLTKLGEGYSNPEGHIPIDIHINKLLEWLVDRRKIPSDWKKQLQPIGLRVKDASSHLPDSPLLQKYRDSMQPLTYFDCLEILKLLPQTGEDETKNLFGTYNSKVMKEWNDIIRSYESNFIYLGELASNLVNIVNVELPQMSKTIDRCNKSIMELERKDGEYNRSIQNYKSKYQQACQSLGVKGENVETEVPQLIQELPTIFDRVVVHLRQPEVTQAILYYREFNKMLSLYEGEQLNLLEDIQKNGNRPNSSEVKSLEKDWNLIEDYRPEGEKEIILPTKSLDMTESIIELPAPSPSDDENVKGEEEPVIQMEEPVVQTEEGEISWDVEDSNEISWDIGDGDVKIELVEASEEKKEEETILGNAAQRHKFVGDLMELYGFLEQRLEDVKAAQKEESGYSLFEKTSEVISEFEDVNKLQKAIAAVKLVVNDINSNRTKQLLDIKTSNRYSDRIISGLKQLTGCVERCLASLQYSQSKKQEHSSTIESTRPLMLEMTKRMSEMKQVMEAALSKQYNGREVHIVGEINNY</sequence>
<dbReference type="AlphaFoldDB" id="A0A2P6NL71"/>
<dbReference type="EMBL" id="MDYQ01000058">
    <property type="protein sequence ID" value="PRP84678.1"/>
    <property type="molecule type" value="Genomic_DNA"/>
</dbReference>
<keyword evidence="3" id="KW-1185">Reference proteome</keyword>
<reference evidence="2 3" key="1">
    <citation type="journal article" date="2018" name="Genome Biol. Evol.">
        <title>Multiple Roots of Fruiting Body Formation in Amoebozoa.</title>
        <authorList>
            <person name="Hillmann F."/>
            <person name="Forbes G."/>
            <person name="Novohradska S."/>
            <person name="Ferling I."/>
            <person name="Riege K."/>
            <person name="Groth M."/>
            <person name="Westermann M."/>
            <person name="Marz M."/>
            <person name="Spaller T."/>
            <person name="Winckler T."/>
            <person name="Schaap P."/>
            <person name="Glockner G."/>
        </authorList>
    </citation>
    <scope>NUCLEOTIDE SEQUENCE [LARGE SCALE GENOMIC DNA]</scope>
    <source>
        <strain evidence="2 3">Jena</strain>
    </source>
</reference>
<dbReference type="FunCoup" id="A0A2P6NL71">
    <property type="interactions" value="27"/>
</dbReference>
<dbReference type="Proteomes" id="UP000241769">
    <property type="component" value="Unassembled WGS sequence"/>
</dbReference>
<accession>A0A2P6NL71</accession>
<dbReference type="OrthoDB" id="340432at2759"/>
<comment type="similarity">
    <text evidence="1">Belongs to the CDK5RAP3 family.</text>
</comment>
<dbReference type="GO" id="GO:0007346">
    <property type="term" value="P:regulation of mitotic cell cycle"/>
    <property type="evidence" value="ECO:0007669"/>
    <property type="project" value="TreeGrafter"/>
</dbReference>
<evidence type="ECO:0008006" key="4">
    <source>
        <dbReference type="Google" id="ProtNLM"/>
    </source>
</evidence>